<evidence type="ECO:0000313" key="1">
    <source>
        <dbReference type="EMBL" id="CAH0110469.1"/>
    </source>
</evidence>
<accession>A0A8J2WT42</accession>
<keyword evidence="2" id="KW-1185">Reference proteome</keyword>
<dbReference type="PANTHER" id="PTHR21053:SF2">
    <property type="entry name" value="TRANSCRIPTION ELONGATION FACTOR, MITOCHONDRIAL"/>
    <property type="match status" value="1"/>
</dbReference>
<dbReference type="GO" id="GO:0030337">
    <property type="term" value="F:DNA polymerase processivity factor activity"/>
    <property type="evidence" value="ECO:0007669"/>
    <property type="project" value="TreeGrafter"/>
</dbReference>
<dbReference type="EMBL" id="CAKKLH010000303">
    <property type="protein sequence ID" value="CAH0110469.1"/>
    <property type="molecule type" value="Genomic_DNA"/>
</dbReference>
<dbReference type="AlphaFoldDB" id="A0A8J2WT42"/>
<dbReference type="InterPro" id="IPR039150">
    <property type="entry name" value="TEFM"/>
</dbReference>
<dbReference type="PANTHER" id="PTHR21053">
    <property type="entry name" value="TRANSCRIPTION ELONGATION FACTOR, MITOCHONDRIAL"/>
    <property type="match status" value="1"/>
</dbReference>
<dbReference type="OrthoDB" id="5949570at2759"/>
<sequence length="297" mass="33831">MNESLIRNETKEKDTSMISSRKLLSNSLMATFNVLAKHLGTKSETTTTTSTSKKKLNESVLKKWAIVSPLVGSEQLASMFVTGIEVTPTAVTWAVLDTQLNEIIDCGSNPLFSQDVRVSSSDILQLAHQVKHLIPKSDLFVLEEKMWTKGGMKSNMDMGTNLLTFQAMLYALLNEHYTPEESLHKVFYIQTKAILKLFKLKVGTERASSQNIVHRMIRRSHVGYMLDNSWENMGSLEATKDDYGQLIWTNPDMVKRIWTRDELWRENISNAILTVHAFADLCLKEDGDALRLLWKRF</sequence>
<evidence type="ECO:0000313" key="2">
    <source>
        <dbReference type="Proteomes" id="UP000789390"/>
    </source>
</evidence>
<protein>
    <submittedName>
        <fullName evidence="1">Uncharacterized protein</fullName>
    </submittedName>
</protein>
<dbReference type="GO" id="GO:0006392">
    <property type="term" value="P:transcription elongation by mitochondrial RNA polymerase"/>
    <property type="evidence" value="ECO:0007669"/>
    <property type="project" value="InterPro"/>
</dbReference>
<proteinExistence type="predicted"/>
<dbReference type="GO" id="GO:0042645">
    <property type="term" value="C:mitochondrial nucleoid"/>
    <property type="evidence" value="ECO:0007669"/>
    <property type="project" value="TreeGrafter"/>
</dbReference>
<comment type="caution">
    <text evidence="1">The sequence shown here is derived from an EMBL/GenBank/DDBJ whole genome shotgun (WGS) entry which is preliminary data.</text>
</comment>
<organism evidence="1 2">
    <name type="scientific">Daphnia galeata</name>
    <dbReference type="NCBI Taxonomy" id="27404"/>
    <lineage>
        <taxon>Eukaryota</taxon>
        <taxon>Metazoa</taxon>
        <taxon>Ecdysozoa</taxon>
        <taxon>Arthropoda</taxon>
        <taxon>Crustacea</taxon>
        <taxon>Branchiopoda</taxon>
        <taxon>Diplostraca</taxon>
        <taxon>Cladocera</taxon>
        <taxon>Anomopoda</taxon>
        <taxon>Daphniidae</taxon>
        <taxon>Daphnia</taxon>
    </lineage>
</organism>
<name>A0A8J2WT42_9CRUS</name>
<gene>
    <name evidence="1" type="ORF">DGAL_LOCUS14038</name>
</gene>
<dbReference type="Proteomes" id="UP000789390">
    <property type="component" value="Unassembled WGS sequence"/>
</dbReference>
<reference evidence="1" key="1">
    <citation type="submission" date="2021-11" db="EMBL/GenBank/DDBJ databases">
        <authorList>
            <person name="Schell T."/>
        </authorList>
    </citation>
    <scope>NUCLEOTIDE SEQUENCE</scope>
    <source>
        <strain evidence="1">M5</strain>
    </source>
</reference>